<sequence>MSKKIVNALKAKVKGLEYNYLKAQAKTSGGWSEVNSGDLKYKDLRRMDNIIINGRVITNEVISGLLRNANEAESSRLSLKRVFIGMFEYADAIVPNDLIIEELITNYNQAGYSGFFKLFYNEALQPCDLMASCSERISIHMECNDPNYLRCFSSTENVRVSYSTDGYMSLDELCNLSGSVEFKLKYKDGNVTYEDGKVLLTIPKALEDYRAGNDNLLDKLTDIINKVVEYLKKLCEKLGFKFDTKIEYNSERNINIEHNLGKPLLVMDEPDIYAVNGLRHREH</sequence>
<accession>A0AAU8MLA3</accession>
<dbReference type="EMBL" id="CP159923">
    <property type="protein sequence ID" value="XCO72193.1"/>
    <property type="molecule type" value="Genomic_DNA"/>
</dbReference>
<reference evidence="1" key="1">
    <citation type="submission" date="2024-06" db="EMBL/GenBank/DDBJ databases">
        <authorList>
            <person name="Al-Khalidi N."/>
            <person name="Al-Zurfi S.M."/>
            <person name="Lahuf A."/>
        </authorList>
    </citation>
    <scope>NUCLEOTIDE SEQUENCE</scope>
    <source>
        <strain evidence="1">Karbala-1</strain>
    </source>
</reference>
<dbReference type="AlphaFoldDB" id="A0AAU8MLA3"/>
<protein>
    <recommendedName>
        <fullName evidence="2">Phage related protein</fullName>
    </recommendedName>
</protein>
<organism evidence="1">
    <name type="scientific">Wolbachia endosymbiont of Ephestia elutella</name>
    <dbReference type="NCBI Taxonomy" id="3231696"/>
    <lineage>
        <taxon>Bacteria</taxon>
        <taxon>Pseudomonadati</taxon>
        <taxon>Pseudomonadota</taxon>
        <taxon>Alphaproteobacteria</taxon>
        <taxon>Rickettsiales</taxon>
        <taxon>Anaplasmataceae</taxon>
        <taxon>Wolbachieae</taxon>
        <taxon>Wolbachia</taxon>
    </lineage>
</organism>
<evidence type="ECO:0008006" key="2">
    <source>
        <dbReference type="Google" id="ProtNLM"/>
    </source>
</evidence>
<gene>
    <name evidence="1" type="ORF">ABS251_03335</name>
</gene>
<name>A0AAU8MLA3_9RICK</name>
<proteinExistence type="predicted"/>
<evidence type="ECO:0000313" key="1">
    <source>
        <dbReference type="EMBL" id="XCO72193.1"/>
    </source>
</evidence>